<evidence type="ECO:0000256" key="1">
    <source>
        <dbReference type="ARBA" id="ARBA00011073"/>
    </source>
</evidence>
<keyword evidence="10" id="KW-1185">Reference proteome</keyword>
<evidence type="ECO:0000256" key="2">
    <source>
        <dbReference type="ARBA" id="ARBA00022670"/>
    </source>
</evidence>
<dbReference type="PROSITE" id="PS00138">
    <property type="entry name" value="SUBTILASE_SER"/>
    <property type="match status" value="1"/>
</dbReference>
<protein>
    <recommendedName>
        <fullName evidence="8">PKD domain-containing protein</fullName>
    </recommendedName>
</protein>
<dbReference type="InterPro" id="IPR010259">
    <property type="entry name" value="S8pro/Inhibitor_I9"/>
</dbReference>
<dbReference type="Pfam" id="PF05922">
    <property type="entry name" value="Inhibitor_I9"/>
    <property type="match status" value="1"/>
</dbReference>
<dbReference type="Gene3D" id="3.30.70.80">
    <property type="entry name" value="Peptidase S8 propeptide/proteinase inhibitor I9"/>
    <property type="match status" value="1"/>
</dbReference>
<feature type="chain" id="PRO_5035226053" description="PKD domain-containing protein" evidence="7">
    <location>
        <begin position="29"/>
        <end position="652"/>
    </location>
</feature>
<dbReference type="InterPro" id="IPR023827">
    <property type="entry name" value="Peptidase_S8_Asp-AS"/>
</dbReference>
<accession>A0A8J3JXN6</accession>
<dbReference type="Gene3D" id="2.60.40.10">
    <property type="entry name" value="Immunoglobulins"/>
    <property type="match status" value="1"/>
</dbReference>
<evidence type="ECO:0000256" key="6">
    <source>
        <dbReference type="RuleBase" id="RU003355"/>
    </source>
</evidence>
<name>A0A8J3JXN6_9ACTN</name>
<feature type="signal peptide" evidence="7">
    <location>
        <begin position="1"/>
        <end position="28"/>
    </location>
</feature>
<dbReference type="GO" id="GO:0005615">
    <property type="term" value="C:extracellular space"/>
    <property type="evidence" value="ECO:0007669"/>
    <property type="project" value="TreeGrafter"/>
</dbReference>
<dbReference type="PROSITE" id="PS51892">
    <property type="entry name" value="SUBTILASE"/>
    <property type="match status" value="1"/>
</dbReference>
<dbReference type="RefSeq" id="WP_203755622.1">
    <property type="nucleotide sequence ID" value="NZ_BONF01000048.1"/>
</dbReference>
<feature type="active site" description="Charge relay system" evidence="5">
    <location>
        <position position="349"/>
    </location>
</feature>
<dbReference type="CDD" id="cd04077">
    <property type="entry name" value="Peptidases_S8_PCSK9_ProteinaseK_like"/>
    <property type="match status" value="1"/>
</dbReference>
<evidence type="ECO:0000256" key="3">
    <source>
        <dbReference type="ARBA" id="ARBA00022801"/>
    </source>
</evidence>
<proteinExistence type="inferred from homology"/>
<dbReference type="InterPro" id="IPR050131">
    <property type="entry name" value="Peptidase_S8_subtilisin-like"/>
</dbReference>
<dbReference type="PROSITE" id="PS00137">
    <property type="entry name" value="SUBTILASE_HIS"/>
    <property type="match status" value="1"/>
</dbReference>
<feature type="domain" description="PKD" evidence="8">
    <location>
        <begin position="412"/>
        <end position="495"/>
    </location>
</feature>
<evidence type="ECO:0000313" key="9">
    <source>
        <dbReference type="EMBL" id="GIF85549.1"/>
    </source>
</evidence>
<dbReference type="EMBL" id="BONF01000048">
    <property type="protein sequence ID" value="GIF85549.1"/>
    <property type="molecule type" value="Genomic_DNA"/>
</dbReference>
<dbReference type="GO" id="GO:0005509">
    <property type="term" value="F:calcium ion binding"/>
    <property type="evidence" value="ECO:0007669"/>
    <property type="project" value="InterPro"/>
</dbReference>
<dbReference type="GO" id="GO:0016020">
    <property type="term" value="C:membrane"/>
    <property type="evidence" value="ECO:0007669"/>
    <property type="project" value="InterPro"/>
</dbReference>
<dbReference type="Pfam" id="PF00082">
    <property type="entry name" value="Peptidase_S8"/>
    <property type="match status" value="1"/>
</dbReference>
<keyword evidence="3 5" id="KW-0378">Hydrolase</keyword>
<evidence type="ECO:0000256" key="4">
    <source>
        <dbReference type="ARBA" id="ARBA00022825"/>
    </source>
</evidence>
<dbReference type="InterPro" id="IPR000601">
    <property type="entry name" value="PKD_dom"/>
</dbReference>
<dbReference type="GO" id="GO:0005975">
    <property type="term" value="P:carbohydrate metabolic process"/>
    <property type="evidence" value="ECO:0007669"/>
    <property type="project" value="UniProtKB-ARBA"/>
</dbReference>
<dbReference type="InterPro" id="IPR036852">
    <property type="entry name" value="Peptidase_S8/S53_dom_sf"/>
</dbReference>
<evidence type="ECO:0000256" key="5">
    <source>
        <dbReference type="PROSITE-ProRule" id="PRU01240"/>
    </source>
</evidence>
<dbReference type="InterPro" id="IPR022398">
    <property type="entry name" value="Peptidase_S8_His-AS"/>
</dbReference>
<evidence type="ECO:0000313" key="10">
    <source>
        <dbReference type="Proteomes" id="UP000601223"/>
    </source>
</evidence>
<reference evidence="9 10" key="1">
    <citation type="submission" date="2021-01" db="EMBL/GenBank/DDBJ databases">
        <title>Whole genome shotgun sequence of Catellatospora bangladeshensis NBRC 107357.</title>
        <authorList>
            <person name="Komaki H."/>
            <person name="Tamura T."/>
        </authorList>
    </citation>
    <scope>NUCLEOTIDE SEQUENCE [LARGE SCALE GENOMIC DNA]</scope>
    <source>
        <strain evidence="9 10">NBRC 107357</strain>
    </source>
</reference>
<dbReference type="GO" id="GO:0006508">
    <property type="term" value="P:proteolysis"/>
    <property type="evidence" value="ECO:0007669"/>
    <property type="project" value="UniProtKB-KW"/>
</dbReference>
<comment type="similarity">
    <text evidence="1 5 6">Belongs to the peptidase S8 family.</text>
</comment>
<gene>
    <name evidence="9" type="ORF">Cba03nite_68980</name>
</gene>
<dbReference type="InterPro" id="IPR037045">
    <property type="entry name" value="S8pro/Inhibitor_I9_sf"/>
</dbReference>
<dbReference type="Pfam" id="PF05345">
    <property type="entry name" value="He_PIG"/>
    <property type="match status" value="1"/>
</dbReference>
<dbReference type="PROSITE" id="PS00136">
    <property type="entry name" value="SUBTILASE_ASP"/>
    <property type="match status" value="1"/>
</dbReference>
<dbReference type="InterPro" id="IPR015500">
    <property type="entry name" value="Peptidase_S8_subtilisin-rel"/>
</dbReference>
<feature type="active site" description="Charge relay system" evidence="5">
    <location>
        <position position="194"/>
    </location>
</feature>
<dbReference type="SUPFAM" id="SSF49313">
    <property type="entry name" value="Cadherin-like"/>
    <property type="match status" value="1"/>
</dbReference>
<keyword evidence="2 5" id="KW-0645">Protease</keyword>
<dbReference type="InterPro" id="IPR023828">
    <property type="entry name" value="Peptidase_S8_Ser-AS"/>
</dbReference>
<dbReference type="SUPFAM" id="SSF52743">
    <property type="entry name" value="Subtilisin-like"/>
    <property type="match status" value="1"/>
</dbReference>
<evidence type="ECO:0000256" key="7">
    <source>
        <dbReference type="SAM" id="SignalP"/>
    </source>
</evidence>
<dbReference type="PROSITE" id="PS50093">
    <property type="entry name" value="PKD"/>
    <property type="match status" value="1"/>
</dbReference>
<evidence type="ECO:0000259" key="8">
    <source>
        <dbReference type="PROSITE" id="PS50093"/>
    </source>
</evidence>
<keyword evidence="4 5" id="KW-0720">Serine protease</keyword>
<comment type="caution">
    <text evidence="9">The sequence shown here is derived from an EMBL/GenBank/DDBJ whole genome shotgun (WGS) entry which is preliminary data.</text>
</comment>
<dbReference type="InterPro" id="IPR000209">
    <property type="entry name" value="Peptidase_S8/S53_dom"/>
</dbReference>
<dbReference type="AlphaFoldDB" id="A0A8J3JXN6"/>
<dbReference type="Proteomes" id="UP000601223">
    <property type="component" value="Unassembled WGS sequence"/>
</dbReference>
<dbReference type="InterPro" id="IPR034193">
    <property type="entry name" value="PCSK9_ProteinaseK-like"/>
</dbReference>
<keyword evidence="7" id="KW-0732">Signal</keyword>
<dbReference type="PANTHER" id="PTHR43806">
    <property type="entry name" value="PEPTIDASE S8"/>
    <property type="match status" value="1"/>
</dbReference>
<dbReference type="InterPro" id="IPR015919">
    <property type="entry name" value="Cadherin-like_sf"/>
</dbReference>
<organism evidence="9 10">
    <name type="scientific">Catellatospora bangladeshensis</name>
    <dbReference type="NCBI Taxonomy" id="310355"/>
    <lineage>
        <taxon>Bacteria</taxon>
        <taxon>Bacillati</taxon>
        <taxon>Actinomycetota</taxon>
        <taxon>Actinomycetes</taxon>
        <taxon>Micromonosporales</taxon>
        <taxon>Micromonosporaceae</taxon>
        <taxon>Catellatospora</taxon>
    </lineage>
</organism>
<dbReference type="GO" id="GO:0004252">
    <property type="term" value="F:serine-type endopeptidase activity"/>
    <property type="evidence" value="ECO:0007669"/>
    <property type="project" value="UniProtKB-UniRule"/>
</dbReference>
<dbReference type="InterPro" id="IPR013783">
    <property type="entry name" value="Ig-like_fold"/>
</dbReference>
<dbReference type="PRINTS" id="PR00723">
    <property type="entry name" value="SUBTILISIN"/>
</dbReference>
<dbReference type="Gene3D" id="3.40.50.200">
    <property type="entry name" value="Peptidase S8/S53 domain"/>
    <property type="match status" value="1"/>
</dbReference>
<dbReference type="PANTHER" id="PTHR43806:SF11">
    <property type="entry name" value="CEREVISIN-RELATED"/>
    <property type="match status" value="1"/>
</dbReference>
<feature type="active site" description="Charge relay system" evidence="5">
    <location>
        <position position="161"/>
    </location>
</feature>
<sequence length="652" mass="66558">MRQRVSRLGIAIIVAFAGALGTGGLANAAPTGPEGAILYADSPNAVPGRYIVVFKDAAVPAAGVGTKARDLAGRFGGQARHLYTAGLRGFSVTLSDKQARKLAADPAVASVEAVQRISVADTQNNPPNWGDDRIDQQNLPLNQAYTYPTNPGQGATVYVLDTGINANHVDFTGRVGQGTDMVDDDSTPTDCHGHGTHVAGTAVGTSYGVAKKARVVAVRVLNCQGSGTNDDLIAGINWVRTNAQKPAVVNYSIGCQSRCTSQAMDSAVSSLISSGVQFVQAAGNSSDDACYYSPQAVAAAVTVGNTNSSDARNSSSNYGSCLDIFAPGTSIVSASYSSNTGSATMTGTSMASPHTAGAAAVYLGLNPNATPAQVRDALVNNATTGKVTSPGTGSPNRLLYTGFMNGGTNPNNPSVTNPGNRSTAVGQSVSLQMQASGGTTPYTWSASGLPAGLSISSSSGLITGSPTTAGTYNVTVTVTDAASKTGTANFTWTVTTGGGGCTATQVVGNSSFESGTTPWTADSGVIGAFASYGYPGKTGTRTAWLGGQGQTQTDWVQQSVTIPAGCTSATLRYWIRITTAETDGQVWDRLTVTLGGTTVATATNLDANSAYVEKVINVSQFIGQTVTLKFNGVEDQSLQTSWVIDDVTISAS</sequence>
<dbReference type="FunFam" id="3.40.50.200:FF:000014">
    <property type="entry name" value="Proteinase K"/>
    <property type="match status" value="1"/>
</dbReference>